<dbReference type="Proteomes" id="UP000001095">
    <property type="component" value="Unassembled WGS sequence"/>
</dbReference>
<evidence type="ECO:0000313" key="3">
    <source>
        <dbReference type="Proteomes" id="UP000001095"/>
    </source>
</evidence>
<keyword evidence="1" id="KW-0812">Transmembrane</keyword>
<keyword evidence="1" id="KW-1133">Transmembrane helix</keyword>
<accession>K8NS39</accession>
<dbReference type="PATRIC" id="fig|883079.3.peg.4248"/>
<dbReference type="AlphaFoldDB" id="K8NS39"/>
<reference evidence="2 3" key="1">
    <citation type="submission" date="2012-04" db="EMBL/GenBank/DDBJ databases">
        <title>The Genome Sequence of Afipia clevelandensis ATCC 49720.</title>
        <authorList>
            <consortium name="The Broad Institute Genome Sequencing Platform"/>
            <person name="Earl A."/>
            <person name="Ward D."/>
            <person name="Feldgarden M."/>
            <person name="Gevers D."/>
            <person name="Huys G."/>
            <person name="Walker B."/>
            <person name="Young S.K."/>
            <person name="Zeng Q."/>
            <person name="Gargeya S."/>
            <person name="Fitzgerald M."/>
            <person name="Haas B."/>
            <person name="Abouelleil A."/>
            <person name="Alvarado L."/>
            <person name="Arachchi H.M."/>
            <person name="Berlin A."/>
            <person name="Chapman S.B."/>
            <person name="Goldberg J."/>
            <person name="Griggs A."/>
            <person name="Gujja S."/>
            <person name="Hansen M."/>
            <person name="Howarth C."/>
            <person name="Imamovic A."/>
            <person name="Larimer J."/>
            <person name="McCowen C."/>
            <person name="Montmayeur A."/>
            <person name="Murphy C."/>
            <person name="Neiman D."/>
            <person name="Pearson M."/>
            <person name="Priest M."/>
            <person name="Roberts A."/>
            <person name="Saif S."/>
            <person name="Shea T."/>
            <person name="Sisk P."/>
            <person name="Sykes S."/>
            <person name="Wortman J."/>
            <person name="Nusbaum C."/>
            <person name="Birren B."/>
        </authorList>
    </citation>
    <scope>NUCLEOTIDE SEQUENCE [LARGE SCALE GENOMIC DNA]</scope>
    <source>
        <strain evidence="2 3">ATCC 49720</strain>
    </source>
</reference>
<dbReference type="HOGENOM" id="CLU_3380140_0_0_5"/>
<gene>
    <name evidence="2" type="ORF">HMPREF9696_04162</name>
</gene>
<evidence type="ECO:0000256" key="1">
    <source>
        <dbReference type="SAM" id="Phobius"/>
    </source>
</evidence>
<feature type="transmembrane region" description="Helical" evidence="1">
    <location>
        <begin position="6"/>
        <end position="26"/>
    </location>
</feature>
<comment type="caution">
    <text evidence="2">The sequence shown here is derived from an EMBL/GenBank/DDBJ whole genome shotgun (WGS) entry which is preliminary data.</text>
</comment>
<keyword evidence="1" id="KW-0472">Membrane</keyword>
<dbReference type="EMBL" id="AGWY01000018">
    <property type="protein sequence ID" value="EKS31941.1"/>
    <property type="molecule type" value="Genomic_DNA"/>
</dbReference>
<proteinExistence type="predicted"/>
<protein>
    <submittedName>
        <fullName evidence="2">Uncharacterized protein</fullName>
    </submittedName>
</protein>
<organism evidence="2 3">
    <name type="scientific">Afipia clevelandensis ATCC 49720</name>
    <dbReference type="NCBI Taxonomy" id="883079"/>
    <lineage>
        <taxon>Bacteria</taxon>
        <taxon>Pseudomonadati</taxon>
        <taxon>Pseudomonadota</taxon>
        <taxon>Alphaproteobacteria</taxon>
        <taxon>Hyphomicrobiales</taxon>
        <taxon>Nitrobacteraceae</taxon>
        <taxon>Afipia</taxon>
    </lineage>
</organism>
<keyword evidence="3" id="KW-1185">Reference proteome</keyword>
<name>K8NS39_9BRAD</name>
<evidence type="ECO:0000313" key="2">
    <source>
        <dbReference type="EMBL" id="EKS31941.1"/>
    </source>
</evidence>
<sequence>MPRDTVIAMIPILLMFGFFAAAMIWADIYSRKPR</sequence>